<feature type="region of interest" description="Disordered" evidence="9">
    <location>
        <begin position="374"/>
        <end position="407"/>
    </location>
</feature>
<keyword evidence="5 10" id="KW-0472">Membrane</keyword>
<feature type="domain" description="G-protein coupled receptors family 1 profile" evidence="11">
    <location>
        <begin position="42"/>
        <end position="318"/>
    </location>
</feature>
<evidence type="ECO:0000256" key="9">
    <source>
        <dbReference type="SAM" id="MobiDB-lite"/>
    </source>
</evidence>
<feature type="transmembrane region" description="Helical" evidence="10">
    <location>
        <begin position="140"/>
        <end position="160"/>
    </location>
</feature>
<dbReference type="FunCoup" id="A0A6P8IHM1">
    <property type="interactions" value="659"/>
</dbReference>
<gene>
    <name evidence="13" type="primary">LOC116301411</name>
</gene>
<organism evidence="12 13">
    <name type="scientific">Actinia tenebrosa</name>
    <name type="common">Australian red waratah sea anemone</name>
    <dbReference type="NCBI Taxonomy" id="6105"/>
    <lineage>
        <taxon>Eukaryota</taxon>
        <taxon>Metazoa</taxon>
        <taxon>Cnidaria</taxon>
        <taxon>Anthozoa</taxon>
        <taxon>Hexacorallia</taxon>
        <taxon>Actiniaria</taxon>
        <taxon>Actiniidae</taxon>
        <taxon>Actinia</taxon>
    </lineage>
</organism>
<sequence length="537" mass="60880">MNSTSNLSSIVASDHIPPDASLGFVIFKIMIYVVIVVMTMVGNVLVITVIRYDKKMRGSSHILILNLAVCDLITPTISIPFDLAYEELNYAWPFGGVMCKMLWPGQTFTTTSSALILTAICIDRYRALVYPFKVRWAGKFCLMVFSMYTLALVMVVPYMLVLHLDEGGKNVDCSEKWPSPQKAFRKAYTIVLFLSQYALPLVIMITLYSITLRSLFNNSKQFLSESNIMKTGSQIRHKSRDDSQRELSLQEIRKEQHLKVTKMFITVVIVFAVSMFPNQVLWLWVDFGNLVNNEYFPIIAIICRIFTYSNSVLNPFIYGLYSKDFRSGYKKAGRKISKVNKKHQAWYHRFNGTGRSQFQSSCISRAGMDEGKTFINRNKKTSSGSNQGSSMNQSKEMSPLEGGSNYSKKEKSIFDEQNHLLNKKGFSVGDETSSARVETRPQVSADPKDFTQTTQCEETLTALENKVEQAVEEESGEQGKKGCSLCDTEEKSDSDLITNIYKRIKSQNANNENRTNNRESLNTDLADYLNELAETQC</sequence>
<evidence type="ECO:0000313" key="13">
    <source>
        <dbReference type="RefSeq" id="XP_031566322.1"/>
    </source>
</evidence>
<keyword evidence="3 10" id="KW-1133">Transmembrane helix</keyword>
<reference evidence="13" key="1">
    <citation type="submission" date="2025-08" db="UniProtKB">
        <authorList>
            <consortium name="RefSeq"/>
        </authorList>
    </citation>
    <scope>IDENTIFICATION</scope>
    <source>
        <tissue evidence="13">Tentacle</tissue>
    </source>
</reference>
<dbReference type="OrthoDB" id="6435638at2759"/>
<feature type="transmembrane region" description="Helical" evidence="10">
    <location>
        <begin position="296"/>
        <end position="321"/>
    </location>
</feature>
<evidence type="ECO:0000256" key="5">
    <source>
        <dbReference type="ARBA" id="ARBA00023136"/>
    </source>
</evidence>
<dbReference type="KEGG" id="aten:116301411"/>
<comment type="similarity">
    <text evidence="8">Belongs to the G-protein coupled receptor 1 family.</text>
</comment>
<name>A0A6P8IHM1_ACTTE</name>
<evidence type="ECO:0000256" key="4">
    <source>
        <dbReference type="ARBA" id="ARBA00023040"/>
    </source>
</evidence>
<evidence type="ECO:0000256" key="8">
    <source>
        <dbReference type="RuleBase" id="RU000688"/>
    </source>
</evidence>
<dbReference type="PANTHER" id="PTHR45695">
    <property type="entry name" value="LEUCOKININ RECEPTOR-RELATED"/>
    <property type="match status" value="1"/>
</dbReference>
<dbReference type="PROSITE" id="PS00237">
    <property type="entry name" value="G_PROTEIN_RECEP_F1_1"/>
    <property type="match status" value="1"/>
</dbReference>
<dbReference type="GO" id="GO:0005886">
    <property type="term" value="C:plasma membrane"/>
    <property type="evidence" value="ECO:0007669"/>
    <property type="project" value="TreeGrafter"/>
</dbReference>
<evidence type="ECO:0000313" key="12">
    <source>
        <dbReference type="Proteomes" id="UP000515163"/>
    </source>
</evidence>
<evidence type="ECO:0000259" key="11">
    <source>
        <dbReference type="PROSITE" id="PS50262"/>
    </source>
</evidence>
<keyword evidence="12" id="KW-1185">Reference proteome</keyword>
<dbReference type="SMART" id="SM01381">
    <property type="entry name" value="7TM_GPCR_Srsx"/>
    <property type="match status" value="1"/>
</dbReference>
<evidence type="ECO:0000256" key="10">
    <source>
        <dbReference type="SAM" id="Phobius"/>
    </source>
</evidence>
<dbReference type="RefSeq" id="XP_031566322.1">
    <property type="nucleotide sequence ID" value="XM_031710462.1"/>
</dbReference>
<evidence type="ECO:0000256" key="3">
    <source>
        <dbReference type="ARBA" id="ARBA00022989"/>
    </source>
</evidence>
<feature type="transmembrane region" description="Helical" evidence="10">
    <location>
        <begin position="187"/>
        <end position="210"/>
    </location>
</feature>
<dbReference type="SUPFAM" id="SSF81321">
    <property type="entry name" value="Family A G protein-coupled receptor-like"/>
    <property type="match status" value="1"/>
</dbReference>
<evidence type="ECO:0000256" key="2">
    <source>
        <dbReference type="ARBA" id="ARBA00022692"/>
    </source>
</evidence>
<dbReference type="InterPro" id="IPR000276">
    <property type="entry name" value="GPCR_Rhodpsn"/>
</dbReference>
<evidence type="ECO:0000256" key="1">
    <source>
        <dbReference type="ARBA" id="ARBA00004141"/>
    </source>
</evidence>
<dbReference type="Pfam" id="PF00001">
    <property type="entry name" value="7tm_1"/>
    <property type="match status" value="1"/>
</dbReference>
<feature type="transmembrane region" description="Helical" evidence="10">
    <location>
        <begin position="101"/>
        <end position="120"/>
    </location>
</feature>
<protein>
    <submittedName>
        <fullName evidence="13">Neuropeptide FF receptor 2-like</fullName>
    </submittedName>
</protein>
<dbReference type="Proteomes" id="UP000515163">
    <property type="component" value="Unplaced"/>
</dbReference>
<keyword evidence="6 8" id="KW-0675">Receptor</keyword>
<dbReference type="PRINTS" id="PR00237">
    <property type="entry name" value="GPCRRHODOPSN"/>
</dbReference>
<feature type="compositionally biased region" description="Low complexity" evidence="9">
    <location>
        <begin position="382"/>
        <end position="394"/>
    </location>
</feature>
<keyword evidence="7 8" id="KW-0807">Transducer</keyword>
<dbReference type="Gene3D" id="1.20.1070.10">
    <property type="entry name" value="Rhodopsin 7-helix transmembrane proteins"/>
    <property type="match status" value="1"/>
</dbReference>
<keyword evidence="2 8" id="KW-0812">Transmembrane</keyword>
<dbReference type="AlphaFoldDB" id="A0A6P8IHM1"/>
<proteinExistence type="inferred from homology"/>
<dbReference type="InterPro" id="IPR017452">
    <property type="entry name" value="GPCR_Rhodpsn_7TM"/>
</dbReference>
<feature type="region of interest" description="Disordered" evidence="9">
    <location>
        <begin position="426"/>
        <end position="453"/>
    </location>
</feature>
<dbReference type="PANTHER" id="PTHR45695:SF9">
    <property type="entry name" value="LEUCOKININ RECEPTOR"/>
    <property type="match status" value="1"/>
</dbReference>
<feature type="transmembrane region" description="Helical" evidence="10">
    <location>
        <begin position="62"/>
        <end position="81"/>
    </location>
</feature>
<dbReference type="InParanoid" id="A0A6P8IHM1"/>
<dbReference type="GO" id="GO:0004930">
    <property type="term" value="F:G protein-coupled receptor activity"/>
    <property type="evidence" value="ECO:0007669"/>
    <property type="project" value="UniProtKB-KW"/>
</dbReference>
<feature type="transmembrane region" description="Helical" evidence="10">
    <location>
        <begin position="263"/>
        <end position="284"/>
    </location>
</feature>
<keyword evidence="4 8" id="KW-0297">G-protein coupled receptor</keyword>
<accession>A0A6P8IHM1</accession>
<comment type="subcellular location">
    <subcellularLocation>
        <location evidence="1">Membrane</location>
        <topology evidence="1">Multi-pass membrane protein</topology>
    </subcellularLocation>
</comment>
<dbReference type="CDD" id="cd00637">
    <property type="entry name" value="7tm_classA_rhodopsin-like"/>
    <property type="match status" value="1"/>
</dbReference>
<feature type="transmembrane region" description="Helical" evidence="10">
    <location>
        <begin position="29"/>
        <end position="50"/>
    </location>
</feature>
<evidence type="ECO:0000256" key="7">
    <source>
        <dbReference type="ARBA" id="ARBA00023224"/>
    </source>
</evidence>
<dbReference type="PROSITE" id="PS50262">
    <property type="entry name" value="G_PROTEIN_RECEP_F1_2"/>
    <property type="match status" value="1"/>
</dbReference>
<dbReference type="GeneID" id="116301411"/>
<evidence type="ECO:0000256" key="6">
    <source>
        <dbReference type="ARBA" id="ARBA00023170"/>
    </source>
</evidence>